<dbReference type="Gene3D" id="3.30.530.20">
    <property type="match status" value="1"/>
</dbReference>
<sequence length="179" mass="20520">MDEIVVSTVVYLPPEEVYEFLVDFPRYANYSKHLTDVTKDGDGTPGTRYGLHFSWWKLTYTARSEVTAVDPPTRIDWRIVKDVDARGRWRVSELAELPADAPADAETACRVFLEVVFDPDSVDERSLDLPRFVSLGFVVEKVKPVLVKEAERVVSRIVRDLEGRNRDVHLELREEPDSV</sequence>
<dbReference type="EMBL" id="JBHSWU010000193">
    <property type="protein sequence ID" value="MFC6724483.1"/>
    <property type="molecule type" value="Genomic_DNA"/>
</dbReference>
<evidence type="ECO:0000313" key="1">
    <source>
        <dbReference type="EMBL" id="MFC6724483.1"/>
    </source>
</evidence>
<dbReference type="AlphaFoldDB" id="A0ABD5RZY4"/>
<gene>
    <name evidence="1" type="ORF">ACFQE1_08870</name>
</gene>
<dbReference type="InterPro" id="IPR023393">
    <property type="entry name" value="START-like_dom_sf"/>
</dbReference>
<protein>
    <submittedName>
        <fullName evidence="1">SRPBCC family protein</fullName>
    </submittedName>
</protein>
<dbReference type="SUPFAM" id="SSF55961">
    <property type="entry name" value="Bet v1-like"/>
    <property type="match status" value="1"/>
</dbReference>
<dbReference type="Proteomes" id="UP001596328">
    <property type="component" value="Unassembled WGS sequence"/>
</dbReference>
<evidence type="ECO:0000313" key="2">
    <source>
        <dbReference type="Proteomes" id="UP001596328"/>
    </source>
</evidence>
<dbReference type="CDD" id="cd07812">
    <property type="entry name" value="SRPBCC"/>
    <property type="match status" value="1"/>
</dbReference>
<name>A0ABD5RZY4_9EURY</name>
<accession>A0ABD5RZY4</accession>
<reference evidence="1 2" key="1">
    <citation type="journal article" date="2019" name="Int. J. Syst. Evol. Microbiol.">
        <title>The Global Catalogue of Microorganisms (GCM) 10K type strain sequencing project: providing services to taxonomists for standard genome sequencing and annotation.</title>
        <authorList>
            <consortium name="The Broad Institute Genomics Platform"/>
            <consortium name="The Broad Institute Genome Sequencing Center for Infectious Disease"/>
            <person name="Wu L."/>
            <person name="Ma J."/>
        </authorList>
    </citation>
    <scope>NUCLEOTIDE SEQUENCE [LARGE SCALE GENOMIC DNA]</scope>
    <source>
        <strain evidence="1 2">NBRC 111368</strain>
    </source>
</reference>
<dbReference type="Pfam" id="PF10604">
    <property type="entry name" value="Polyketide_cyc2"/>
    <property type="match status" value="1"/>
</dbReference>
<organism evidence="1 2">
    <name type="scientific">Halobium palmae</name>
    <dbReference type="NCBI Taxonomy" id="1776492"/>
    <lineage>
        <taxon>Archaea</taxon>
        <taxon>Methanobacteriati</taxon>
        <taxon>Methanobacteriota</taxon>
        <taxon>Stenosarchaea group</taxon>
        <taxon>Halobacteria</taxon>
        <taxon>Halobacteriales</taxon>
        <taxon>Haloferacaceae</taxon>
        <taxon>Halobium</taxon>
    </lineage>
</organism>
<proteinExistence type="predicted"/>
<dbReference type="InterPro" id="IPR019587">
    <property type="entry name" value="Polyketide_cyclase/dehydratase"/>
</dbReference>
<comment type="caution">
    <text evidence="1">The sequence shown here is derived from an EMBL/GenBank/DDBJ whole genome shotgun (WGS) entry which is preliminary data.</text>
</comment>
<keyword evidence="2" id="KW-1185">Reference proteome</keyword>